<evidence type="ECO:0000313" key="2">
    <source>
        <dbReference type="EMBL" id="GBP71536.1"/>
    </source>
</evidence>
<evidence type="ECO:0000256" key="1">
    <source>
        <dbReference type="SAM" id="MobiDB-lite"/>
    </source>
</evidence>
<gene>
    <name evidence="2" type="ORF">EVAR_50596_1</name>
</gene>
<sequence length="104" mass="10855">MESGSSDINTSFNPTRSKRTAQNPRKHSAKALLSTDKSVSVVDVSRGSGVGGSGKGAFLQGVTSWYRSRHSLQTTRDAPSATRRENKHATADPHTLGGAASGAT</sequence>
<keyword evidence="3" id="KW-1185">Reference proteome</keyword>
<proteinExistence type="predicted"/>
<comment type="caution">
    <text evidence="2">The sequence shown here is derived from an EMBL/GenBank/DDBJ whole genome shotgun (WGS) entry which is preliminary data.</text>
</comment>
<name>A0A4C1Y6L8_EUMVA</name>
<dbReference type="EMBL" id="BGZK01001112">
    <property type="protein sequence ID" value="GBP71536.1"/>
    <property type="molecule type" value="Genomic_DNA"/>
</dbReference>
<feature type="compositionally biased region" description="Polar residues" evidence="1">
    <location>
        <begin position="1"/>
        <end position="15"/>
    </location>
</feature>
<dbReference type="Proteomes" id="UP000299102">
    <property type="component" value="Unassembled WGS sequence"/>
</dbReference>
<accession>A0A4C1Y6L8</accession>
<feature type="region of interest" description="Disordered" evidence="1">
    <location>
        <begin position="70"/>
        <end position="104"/>
    </location>
</feature>
<protein>
    <submittedName>
        <fullName evidence="2">Uncharacterized protein</fullName>
    </submittedName>
</protein>
<feature type="compositionally biased region" description="Basic residues" evidence="1">
    <location>
        <begin position="16"/>
        <end position="29"/>
    </location>
</feature>
<feature type="region of interest" description="Disordered" evidence="1">
    <location>
        <begin position="1"/>
        <end position="39"/>
    </location>
</feature>
<dbReference type="AlphaFoldDB" id="A0A4C1Y6L8"/>
<organism evidence="2 3">
    <name type="scientific">Eumeta variegata</name>
    <name type="common">Bagworm moth</name>
    <name type="synonym">Eumeta japonica</name>
    <dbReference type="NCBI Taxonomy" id="151549"/>
    <lineage>
        <taxon>Eukaryota</taxon>
        <taxon>Metazoa</taxon>
        <taxon>Ecdysozoa</taxon>
        <taxon>Arthropoda</taxon>
        <taxon>Hexapoda</taxon>
        <taxon>Insecta</taxon>
        <taxon>Pterygota</taxon>
        <taxon>Neoptera</taxon>
        <taxon>Endopterygota</taxon>
        <taxon>Lepidoptera</taxon>
        <taxon>Glossata</taxon>
        <taxon>Ditrysia</taxon>
        <taxon>Tineoidea</taxon>
        <taxon>Psychidae</taxon>
        <taxon>Oiketicinae</taxon>
        <taxon>Eumeta</taxon>
    </lineage>
</organism>
<reference evidence="2 3" key="1">
    <citation type="journal article" date="2019" name="Commun. Biol.">
        <title>The bagworm genome reveals a unique fibroin gene that provides high tensile strength.</title>
        <authorList>
            <person name="Kono N."/>
            <person name="Nakamura H."/>
            <person name="Ohtoshi R."/>
            <person name="Tomita M."/>
            <person name="Numata K."/>
            <person name="Arakawa K."/>
        </authorList>
    </citation>
    <scope>NUCLEOTIDE SEQUENCE [LARGE SCALE GENOMIC DNA]</scope>
</reference>
<feature type="compositionally biased region" description="Basic and acidic residues" evidence="1">
    <location>
        <begin position="82"/>
        <end position="91"/>
    </location>
</feature>
<evidence type="ECO:0000313" key="3">
    <source>
        <dbReference type="Proteomes" id="UP000299102"/>
    </source>
</evidence>